<feature type="compositionally biased region" description="Basic residues" evidence="1">
    <location>
        <begin position="672"/>
        <end position="682"/>
    </location>
</feature>
<dbReference type="PANTHER" id="PTHR43433:SF5">
    <property type="entry name" value="AB HYDROLASE-1 DOMAIN-CONTAINING PROTEIN"/>
    <property type="match status" value="1"/>
</dbReference>
<dbReference type="Proteomes" id="UP001152024">
    <property type="component" value="Unassembled WGS sequence"/>
</dbReference>
<organism evidence="3 4">
    <name type="scientific">Fusarium equiseti</name>
    <name type="common">Fusarium scirpi</name>
    <dbReference type="NCBI Taxonomy" id="61235"/>
    <lineage>
        <taxon>Eukaryota</taxon>
        <taxon>Fungi</taxon>
        <taxon>Dikarya</taxon>
        <taxon>Ascomycota</taxon>
        <taxon>Pezizomycotina</taxon>
        <taxon>Sordariomycetes</taxon>
        <taxon>Hypocreomycetidae</taxon>
        <taxon>Hypocreales</taxon>
        <taxon>Nectriaceae</taxon>
        <taxon>Fusarium</taxon>
        <taxon>Fusarium incarnatum-equiseti species complex</taxon>
    </lineage>
</organism>
<sequence length="682" mass="71681">MKFNPTRATVHNEGCDLHYWYQGTGPLMIFVPGGNGHGKQFNNIMAALSDHYTCVTFDRRQMSASQVPVNKPLSPTQQARDIRAVIKAVGFDKAIIFGSSSGGIFGYQFAHDYPEMVVHLISHEAGISVLMPEATEIYDWMYGLVQLHREKGLDAVVGEFDKCLIGYDDEGVPKPASPEPSNGRNFWENEFPRLLGYAPNFFRIKDNKTSVGVMRGARCKEAFYARAIEAQAEILGCPRMTVPGHHEGFQSLWVVVIPQALAINVFPSNDATAIAGAIFGEGIQVLTAIFEGVGGSSGIFTDGPFGIGNGGLLTSGLASNTPISYSNNIEHNSPGSSFCGGDYTHDAAVLTADILIAPGSDGILVEVIVASSEDDSGVDDPVAFWLDGTQYANDANGQQISSASDYTQSPIGIRQVTNDMSFFTSSPPLLFGIQASPGPHTVVIAVCDRNDGTSDTGFLVKARACADCNQPIIINYVTTTTTVAAGVATRTTSTIKASGTNSGTFIATVQGAADTSTTEAASTTITGQDTTTATAEPTTTATTAETGSTTSNTEISGTTTTVEPTTIATTEADTTATTDDSTSDPLQPPTTIAELDSTTTSRDNASDTTTEQSSTPDTSEGATSTDTTFTATQEGPTTTSETTKPTDTTAGAASSTSGDSAGPQSTTYAVRGRCKHQRRRLL</sequence>
<evidence type="ECO:0000256" key="1">
    <source>
        <dbReference type="SAM" id="MobiDB-lite"/>
    </source>
</evidence>
<reference evidence="3" key="1">
    <citation type="submission" date="2022-09" db="EMBL/GenBank/DDBJ databases">
        <title>Fusarium specimens isolated from Avocado Roots.</title>
        <authorList>
            <person name="Stajich J."/>
            <person name="Roper C."/>
            <person name="Heimlech-Rivalta G."/>
        </authorList>
    </citation>
    <scope>NUCLEOTIDE SEQUENCE</scope>
    <source>
        <strain evidence="3">CF00095</strain>
    </source>
</reference>
<evidence type="ECO:0000313" key="3">
    <source>
        <dbReference type="EMBL" id="KAJ4138443.1"/>
    </source>
</evidence>
<feature type="compositionally biased region" description="Low complexity" evidence="1">
    <location>
        <begin position="513"/>
        <end position="584"/>
    </location>
</feature>
<dbReference type="InterPro" id="IPR050471">
    <property type="entry name" value="AB_hydrolase"/>
</dbReference>
<evidence type="ECO:0000259" key="2">
    <source>
        <dbReference type="Pfam" id="PF00561"/>
    </source>
</evidence>
<dbReference type="PANTHER" id="PTHR43433">
    <property type="entry name" value="HYDROLASE, ALPHA/BETA FOLD FAMILY PROTEIN"/>
    <property type="match status" value="1"/>
</dbReference>
<feature type="region of interest" description="Disordered" evidence="1">
    <location>
        <begin position="513"/>
        <end position="682"/>
    </location>
</feature>
<comment type="caution">
    <text evidence="3">The sequence shown here is derived from an EMBL/GenBank/DDBJ whole genome shotgun (WGS) entry which is preliminary data.</text>
</comment>
<dbReference type="Gene3D" id="3.40.50.1820">
    <property type="entry name" value="alpha/beta hydrolase"/>
    <property type="match status" value="1"/>
</dbReference>
<feature type="domain" description="AB hydrolase-1" evidence="2">
    <location>
        <begin position="26"/>
        <end position="140"/>
    </location>
</feature>
<evidence type="ECO:0000313" key="4">
    <source>
        <dbReference type="Proteomes" id="UP001152024"/>
    </source>
</evidence>
<dbReference type="Pfam" id="PF00561">
    <property type="entry name" value="Abhydrolase_1"/>
    <property type="match status" value="1"/>
</dbReference>
<dbReference type="EMBL" id="JAOQBH010000003">
    <property type="protein sequence ID" value="KAJ4138443.1"/>
    <property type="molecule type" value="Genomic_DNA"/>
</dbReference>
<accession>A0ABQ8RN08</accession>
<keyword evidence="4" id="KW-1185">Reference proteome</keyword>
<gene>
    <name evidence="3" type="ORF">NW768_002276</name>
</gene>
<protein>
    <recommendedName>
        <fullName evidence="2">AB hydrolase-1 domain-containing protein</fullName>
    </recommendedName>
</protein>
<proteinExistence type="predicted"/>
<name>A0ABQ8RN08_FUSEQ</name>
<dbReference type="InterPro" id="IPR000073">
    <property type="entry name" value="AB_hydrolase_1"/>
</dbReference>
<feature type="compositionally biased region" description="Low complexity" evidence="1">
    <location>
        <begin position="617"/>
        <end position="662"/>
    </location>
</feature>
<dbReference type="InterPro" id="IPR029058">
    <property type="entry name" value="AB_hydrolase_fold"/>
</dbReference>
<dbReference type="SUPFAM" id="SSF53474">
    <property type="entry name" value="alpha/beta-Hydrolases"/>
    <property type="match status" value="1"/>
</dbReference>
<feature type="compositionally biased region" description="Polar residues" evidence="1">
    <location>
        <begin position="596"/>
        <end position="616"/>
    </location>
</feature>